<sequence>MPAPRTRSLTRAPLTYASPTRTSRRSLWALLGVTTVALVTGCGSTATVEAAPHAADPDCAEVMLGLPEEIAEFELRETTSQATAAYGEPSAVVVRCGAEPPGPSTEHCVTAEGVDWLAIEREEDWQLISYGREPAIEVTLDIERVASSTAMVALASAAENIEQTRECTSEG</sequence>
<dbReference type="RefSeq" id="WP_310547526.1">
    <property type="nucleotide sequence ID" value="NZ_JAVKGR010000002.1"/>
</dbReference>
<dbReference type="Proteomes" id="UP001251870">
    <property type="component" value="Unassembled WGS sequence"/>
</dbReference>
<keyword evidence="2" id="KW-1185">Reference proteome</keyword>
<evidence type="ECO:0000313" key="1">
    <source>
        <dbReference type="EMBL" id="MDR8018534.1"/>
    </source>
</evidence>
<evidence type="ECO:0000313" key="2">
    <source>
        <dbReference type="Proteomes" id="UP001251870"/>
    </source>
</evidence>
<gene>
    <name evidence="1" type="ORF">RIL96_03015</name>
</gene>
<reference evidence="1 2" key="1">
    <citation type="submission" date="2023-09" db="EMBL/GenBank/DDBJ databases">
        <title>Description of three actinobacteria isolated from air of manufacturing shop in a pharmaceutical factory.</title>
        <authorList>
            <person name="Zhang D.-F."/>
        </authorList>
    </citation>
    <scope>NUCLEOTIDE SEQUENCE [LARGE SCALE GENOMIC DNA]</scope>
    <source>
        <strain evidence="1 2">LY-0111</strain>
    </source>
</reference>
<proteinExistence type="predicted"/>
<dbReference type="Pfam" id="PF12028">
    <property type="entry name" value="DUF3515"/>
    <property type="match status" value="1"/>
</dbReference>
<accession>A0ABU2DPU8</accession>
<dbReference type="EMBL" id="JAVKGR010000002">
    <property type="protein sequence ID" value="MDR8018534.1"/>
    <property type="molecule type" value="Genomic_DNA"/>
</dbReference>
<name>A0ABU2DPU8_9MICC</name>
<dbReference type="InterPro" id="IPR021903">
    <property type="entry name" value="DUF3515"/>
</dbReference>
<protein>
    <submittedName>
        <fullName evidence="1">DUF3515 family protein</fullName>
    </submittedName>
</protein>
<comment type="caution">
    <text evidence="1">The sequence shown here is derived from an EMBL/GenBank/DDBJ whole genome shotgun (WGS) entry which is preliminary data.</text>
</comment>
<organism evidence="1 2">
    <name type="scientific">Nesterenkonia aerolata</name>
    <dbReference type="NCBI Taxonomy" id="3074079"/>
    <lineage>
        <taxon>Bacteria</taxon>
        <taxon>Bacillati</taxon>
        <taxon>Actinomycetota</taxon>
        <taxon>Actinomycetes</taxon>
        <taxon>Micrococcales</taxon>
        <taxon>Micrococcaceae</taxon>
        <taxon>Nesterenkonia</taxon>
    </lineage>
</organism>